<evidence type="ECO:0000313" key="4">
    <source>
        <dbReference type="EMBL" id="CAJ1404838.1"/>
    </source>
</evidence>
<feature type="repeat" description="TPR" evidence="3">
    <location>
        <begin position="391"/>
        <end position="424"/>
    </location>
</feature>
<evidence type="ECO:0000256" key="3">
    <source>
        <dbReference type="PROSITE-ProRule" id="PRU00339"/>
    </source>
</evidence>
<name>A0AA36JER6_9DINO</name>
<evidence type="ECO:0000256" key="1">
    <source>
        <dbReference type="ARBA" id="ARBA00022737"/>
    </source>
</evidence>
<dbReference type="Gene3D" id="1.25.40.10">
    <property type="entry name" value="Tetratricopeptide repeat domain"/>
    <property type="match status" value="3"/>
</dbReference>
<dbReference type="SMART" id="SM00028">
    <property type="entry name" value="TPR"/>
    <property type="match status" value="7"/>
</dbReference>
<feature type="repeat" description="TPR" evidence="3">
    <location>
        <begin position="519"/>
        <end position="552"/>
    </location>
</feature>
<accession>A0AA36JER6</accession>
<comment type="caution">
    <text evidence="4">The sequence shown here is derived from an EMBL/GenBank/DDBJ whole genome shotgun (WGS) entry which is preliminary data.</text>
</comment>
<reference evidence="4" key="1">
    <citation type="submission" date="2023-08" db="EMBL/GenBank/DDBJ databases">
        <authorList>
            <person name="Chen Y."/>
            <person name="Shah S."/>
            <person name="Dougan E. K."/>
            <person name="Thang M."/>
            <person name="Chan C."/>
        </authorList>
    </citation>
    <scope>NUCLEOTIDE SEQUENCE</scope>
</reference>
<protein>
    <submittedName>
        <fullName evidence="4">Uncharacterized protein</fullName>
    </submittedName>
</protein>
<dbReference type="Proteomes" id="UP001178507">
    <property type="component" value="Unassembled WGS sequence"/>
</dbReference>
<evidence type="ECO:0000313" key="5">
    <source>
        <dbReference type="Proteomes" id="UP001178507"/>
    </source>
</evidence>
<organism evidence="4 5">
    <name type="scientific">Effrenium voratum</name>
    <dbReference type="NCBI Taxonomy" id="2562239"/>
    <lineage>
        <taxon>Eukaryota</taxon>
        <taxon>Sar</taxon>
        <taxon>Alveolata</taxon>
        <taxon>Dinophyceae</taxon>
        <taxon>Suessiales</taxon>
        <taxon>Symbiodiniaceae</taxon>
        <taxon>Effrenium</taxon>
    </lineage>
</organism>
<dbReference type="PROSITE" id="PS50005">
    <property type="entry name" value="TPR"/>
    <property type="match status" value="3"/>
</dbReference>
<dbReference type="InterPro" id="IPR011990">
    <property type="entry name" value="TPR-like_helical_dom_sf"/>
</dbReference>
<evidence type="ECO:0000256" key="2">
    <source>
        <dbReference type="ARBA" id="ARBA00022803"/>
    </source>
</evidence>
<keyword evidence="2 3" id="KW-0802">TPR repeat</keyword>
<dbReference type="PANTHER" id="PTHR45641:SF19">
    <property type="entry name" value="NEPHROCYSTIN-3"/>
    <property type="match status" value="1"/>
</dbReference>
<dbReference type="SUPFAM" id="SSF48452">
    <property type="entry name" value="TPR-like"/>
    <property type="match status" value="2"/>
</dbReference>
<gene>
    <name evidence="4" type="ORF">EVOR1521_LOCUS27215</name>
</gene>
<dbReference type="EMBL" id="CAUJNA010003557">
    <property type="protein sequence ID" value="CAJ1404838.1"/>
    <property type="molecule type" value="Genomic_DNA"/>
</dbReference>
<dbReference type="AlphaFoldDB" id="A0AA36JER6"/>
<dbReference type="InterPro" id="IPR019734">
    <property type="entry name" value="TPR_rpt"/>
</dbReference>
<proteinExistence type="predicted"/>
<keyword evidence="5" id="KW-1185">Reference proteome</keyword>
<keyword evidence="1" id="KW-0677">Repeat</keyword>
<sequence length="738" mass="79881">MNGLVDDAALRVLRKLGESSLTCGQLRRLFGILCPQVSLEDFRLLLQCAGQSTEEWTTVDVPDLCGFLFDTSLAHQSRAVSVAHLCQSLLPAVEAAGLSRESKVYEIEPAVIRPKGLRVRCLRDNRMGAAYVDSIFGAANAGPASFMLSYTWGYQIGDISETLSEFCSSRGLQLVTYVWICCLCINQHRVKEAQSAGAVVAFEDFERAFGERVSSIGHVIAMMSPWDEPLYISRVWCDFEMFTAIHVAQSQVTVVMPPREAQGLRKELTHGRGIGAVWNTLSSLDVECAQASVSRDRDLILQLIQHGPGFHQLNMVIGEHLKDWILRSCEGHLLQSLEQGDYDSAEAAGNLCNEVGSLLSVMGCLGRAEHVLKQGIRLQEEAGALDSPGGAELQSSLGEVYEKQGDLETASELYERAWAAFQSSDSASRAPPSAAVLLRRRGRLRGLRGDAAGKLRLYAEAREALAAAEALETSEGAMLLSSLGAAKRQEGDLEAALEAYEAALKIHETLRTLETPEGATLLSNIGVARLRQRKKKKATEAFNRALKIREKTGTLETSAGATLLTNIADVKALLNDTEAELQLYLQAKDIRQRIGTLNSSAGAVLLSHLAGIFAKRGETSTALEWLQRSREAREQSGTLDTDAGAKLLAKTGELLSLGSWAEACAVWEEALRIRRATETLTCDAGVKLLSLLAGGRAQLGDSQGALEALRSLGAVPCTAVARPGSWRSKFAKRRGTGT</sequence>
<dbReference type="PANTHER" id="PTHR45641">
    <property type="entry name" value="TETRATRICOPEPTIDE REPEAT PROTEIN (AFU_ORTHOLOGUE AFUA_6G03870)"/>
    <property type="match status" value="1"/>
</dbReference>
<feature type="repeat" description="TPR" evidence="3">
    <location>
        <begin position="477"/>
        <end position="510"/>
    </location>
</feature>
<dbReference type="Pfam" id="PF13176">
    <property type="entry name" value="TPR_7"/>
    <property type="match status" value="1"/>
</dbReference>
<dbReference type="Pfam" id="PF13424">
    <property type="entry name" value="TPR_12"/>
    <property type="match status" value="1"/>
</dbReference>